<gene>
    <name evidence="1" type="ORF">AABB81_09785</name>
</gene>
<dbReference type="Proteomes" id="UP001474120">
    <property type="component" value="Unassembled WGS sequence"/>
</dbReference>
<dbReference type="EMBL" id="JBCDNA010000002">
    <property type="protein sequence ID" value="MEL4456185.1"/>
    <property type="molecule type" value="Genomic_DNA"/>
</dbReference>
<organism evidence="1 2">
    <name type="scientific">Lutimonas vermicola</name>
    <dbReference type="NCBI Taxonomy" id="414288"/>
    <lineage>
        <taxon>Bacteria</taxon>
        <taxon>Pseudomonadati</taxon>
        <taxon>Bacteroidota</taxon>
        <taxon>Flavobacteriia</taxon>
        <taxon>Flavobacteriales</taxon>
        <taxon>Flavobacteriaceae</taxon>
        <taxon>Lutimonas</taxon>
    </lineage>
</organism>
<evidence type="ECO:0000313" key="2">
    <source>
        <dbReference type="Proteomes" id="UP001474120"/>
    </source>
</evidence>
<dbReference type="Pfam" id="PF16125">
    <property type="entry name" value="DUF4837"/>
    <property type="match status" value="1"/>
</dbReference>
<evidence type="ECO:0000313" key="1">
    <source>
        <dbReference type="EMBL" id="MEL4456185.1"/>
    </source>
</evidence>
<sequence length="322" mass="37092">MIKRITFTLICVAMLFSCEKSDTVTLVSSTGRINHVLIVMNNEDWNGKVGDELKKIIGEPVIGLPQEENQFSINQVDPITFNSLFKRHRNILFIGLDTVKNFYSNIDVYASPQTTLTILAQDKEELMENIRSHKEDIIKIFKKNDLALYQRKITKDFHDPSTIETLDKLGISMKIPFAYKKVDDTGQFLWYRNSFERGLLNIIAYEIPLFDEPYTPEFLVSFRDSIGKNYIPGQFDNTYMRTEPSFTPVTEQVTIGKINALESRGLWFVEGDYMGGPFLSYTIKDEVNERLIVVEGFSYSPSSKKRDVVFELEAILKTINLK</sequence>
<name>A0ABU9L177_9FLAO</name>
<accession>A0ABU9L177</accession>
<reference evidence="1 2" key="1">
    <citation type="submission" date="2024-04" db="EMBL/GenBank/DDBJ databases">
        <title>whole genome sequencing of Lutimonas vermicola strain IMCC1616.</title>
        <authorList>
            <person name="Bae S.S."/>
        </authorList>
    </citation>
    <scope>NUCLEOTIDE SEQUENCE [LARGE SCALE GENOMIC DNA]</scope>
    <source>
        <strain evidence="1 2">IMCC1616</strain>
    </source>
</reference>
<proteinExistence type="predicted"/>
<dbReference type="RefSeq" id="WP_342160247.1">
    <property type="nucleotide sequence ID" value="NZ_JBCDNA010000002.1"/>
</dbReference>
<comment type="caution">
    <text evidence="1">The sequence shown here is derived from an EMBL/GenBank/DDBJ whole genome shotgun (WGS) entry which is preliminary data.</text>
</comment>
<keyword evidence="2" id="KW-1185">Reference proteome</keyword>
<protein>
    <submittedName>
        <fullName evidence="1">DUF4837 family protein</fullName>
    </submittedName>
</protein>
<dbReference type="InterPro" id="IPR032286">
    <property type="entry name" value="DUF4837"/>
</dbReference>
<dbReference type="PROSITE" id="PS51257">
    <property type="entry name" value="PROKAR_LIPOPROTEIN"/>
    <property type="match status" value="1"/>
</dbReference>